<proteinExistence type="predicted"/>
<keyword evidence="3" id="KW-0411">Iron-sulfur</keyword>
<dbReference type="Pfam" id="PF04055">
    <property type="entry name" value="Radical_SAM"/>
    <property type="match status" value="1"/>
</dbReference>
<protein>
    <submittedName>
        <fullName evidence="6">Radical SAM protein</fullName>
    </submittedName>
    <submittedName>
        <fullName evidence="5">Radical SAM-superfamily protein</fullName>
    </submittedName>
</protein>
<dbReference type="Proteomes" id="UP000223854">
    <property type="component" value="Unassembled WGS sequence"/>
</dbReference>
<keyword evidence="1" id="KW-0479">Metal-binding</keyword>
<dbReference type="Gene3D" id="3.80.30.30">
    <property type="match status" value="1"/>
</dbReference>
<dbReference type="RefSeq" id="WP_046340388.1">
    <property type="nucleotide sequence ID" value="NZ_CBCRVC010000022.1"/>
</dbReference>
<organism evidence="6 10">
    <name type="scientific">Clostridium sporogenes</name>
    <dbReference type="NCBI Taxonomy" id="1509"/>
    <lineage>
        <taxon>Bacteria</taxon>
        <taxon>Bacillati</taxon>
        <taxon>Bacillota</taxon>
        <taxon>Clostridia</taxon>
        <taxon>Eubacteriales</taxon>
        <taxon>Clostridiaceae</taxon>
        <taxon>Clostridium</taxon>
    </lineage>
</organism>
<dbReference type="Proteomes" id="UP000486601">
    <property type="component" value="Unassembled WGS sequence"/>
</dbReference>
<dbReference type="GO" id="GO:0003824">
    <property type="term" value="F:catalytic activity"/>
    <property type="evidence" value="ECO:0007669"/>
    <property type="project" value="InterPro"/>
</dbReference>
<dbReference type="PANTHER" id="PTHR43432">
    <property type="entry name" value="SLR0285 PROTEIN"/>
    <property type="match status" value="1"/>
</dbReference>
<evidence type="ECO:0000313" key="5">
    <source>
        <dbReference type="EMBL" id="AKC62096.1"/>
    </source>
</evidence>
<evidence type="ECO:0000313" key="6">
    <source>
        <dbReference type="EMBL" id="NFR60952.1"/>
    </source>
</evidence>
<dbReference type="SMART" id="SM00729">
    <property type="entry name" value="Elp3"/>
    <property type="match status" value="1"/>
</dbReference>
<sequence length="307" mass="36301">MMRKNEIIFKEETCKSALTRLKRKMPYRWDLNIYRGCQHGCKYCYAVYSHKYLDSVDFFTDIHIKTNIVDELEKELRNNSWKREVVNIGGITDSYQPVEDKYKLMPEILKLFIKYKTPAIISTKSKLILRDYDLIDELSRITYVNIAETITTMDESVRRKIEPFGATSLERFEVLKEFGKTNVSTGLHVMPIIPYITDSYENFHSMFKMASDCKVNYVLPGTLYLRGDTRGIFFNFIKEEYTHLYEKLQVLYRKGGASKEYKEKLYLVVNELRNKYSLSSSYTKAMKEKMNTEENIQISLFDKDNVK</sequence>
<dbReference type="SFLD" id="SFLDS00029">
    <property type="entry name" value="Radical_SAM"/>
    <property type="match status" value="1"/>
</dbReference>
<dbReference type="PANTHER" id="PTHR43432:SF5">
    <property type="entry name" value="ELP3_MIAA_NIFB-LIKE RADICAL SAM CORE DOMAIN-CONTAINING PROTEIN"/>
    <property type="match status" value="1"/>
</dbReference>
<reference evidence="5" key="1">
    <citation type="submission" date="2014-08" db="EMBL/GenBank/DDBJ databases">
        <authorList>
            <person name="Kubiak A."/>
            <person name="Poehlein A."/>
            <person name="Daniel R."/>
            <person name="Minton N.P."/>
        </authorList>
    </citation>
    <scope>NUCLEOTIDE SEQUENCE</scope>
    <source>
        <strain evidence="5">NCIMB 10696</strain>
    </source>
</reference>
<evidence type="ECO:0000313" key="7">
    <source>
        <dbReference type="EMBL" id="PHH00709.1"/>
    </source>
</evidence>
<evidence type="ECO:0000313" key="8">
    <source>
        <dbReference type="Proteomes" id="UP000033052"/>
    </source>
</evidence>
<keyword evidence="9" id="KW-1185">Reference proteome</keyword>
<dbReference type="InterPro" id="IPR007197">
    <property type="entry name" value="rSAM"/>
</dbReference>
<dbReference type="CDD" id="cd01335">
    <property type="entry name" value="Radical_SAM"/>
    <property type="match status" value="1"/>
</dbReference>
<evidence type="ECO:0000256" key="2">
    <source>
        <dbReference type="ARBA" id="ARBA00023004"/>
    </source>
</evidence>
<dbReference type="AlphaFoldDB" id="A0A7X5SWW0"/>
<dbReference type="GeneID" id="92938095"/>
<evidence type="ECO:0000313" key="9">
    <source>
        <dbReference type="Proteomes" id="UP000223854"/>
    </source>
</evidence>
<gene>
    <name evidence="5" type="ORF">CLSPO_c13760</name>
    <name evidence="7" type="ORF">CRX47_12915</name>
    <name evidence="6" type="ORF">FDF70_05405</name>
</gene>
<dbReference type="EMBL" id="CP009225">
    <property type="protein sequence ID" value="AKC62096.1"/>
    <property type="molecule type" value="Genomic_DNA"/>
</dbReference>
<dbReference type="Proteomes" id="UP000033052">
    <property type="component" value="Chromosome"/>
</dbReference>
<reference evidence="7 9" key="3">
    <citation type="submission" date="2017-09" db="EMBL/GenBank/DDBJ databases">
        <title>FDA dAtabase for Regulatory Grade micrObial Sequences (FDA-ARGOS): Supporting development and validation of Infectious Disease Dx tests.</title>
        <authorList>
            <person name="Kerrigan L."/>
            <person name="Long C."/>
            <person name="Tallon L.J."/>
            <person name="Sadzewicz L."/>
            <person name="Ott S."/>
            <person name="Zhao X."/>
            <person name="Nagaraj S."/>
            <person name="Vavikolanu K."/>
            <person name="Aluvathingal J."/>
            <person name="Nadendla S."/>
            <person name="Sichtig H."/>
        </authorList>
    </citation>
    <scope>NUCLEOTIDE SEQUENCE [LARGE SCALE GENOMIC DNA]</scope>
    <source>
        <strain evidence="7 9">FDAARGOS_423</strain>
    </source>
</reference>
<keyword evidence="2" id="KW-0408">Iron</keyword>
<dbReference type="InterPro" id="IPR058240">
    <property type="entry name" value="rSAM_sf"/>
</dbReference>
<dbReference type="EMBL" id="PDLH01000007">
    <property type="protein sequence ID" value="PHH00709.1"/>
    <property type="molecule type" value="Genomic_DNA"/>
</dbReference>
<evidence type="ECO:0000256" key="3">
    <source>
        <dbReference type="ARBA" id="ARBA00023014"/>
    </source>
</evidence>
<feature type="domain" description="Elp3/MiaA/NifB-like radical SAM core" evidence="4">
    <location>
        <begin position="27"/>
        <end position="263"/>
    </location>
</feature>
<dbReference type="SFLD" id="SFLDG01084">
    <property type="entry name" value="Uncharacterised_Radical_SAM_Su"/>
    <property type="match status" value="1"/>
</dbReference>
<reference evidence="5 8" key="2">
    <citation type="journal article" date="2015" name="PLoS ONE">
        <title>A universal mariner transposon system for forward genetic studies in the genus clostridium.</title>
        <authorList>
            <person name="Zhang Y."/>
            <person name="Grosse-Honebrink A."/>
            <person name="Minton N.P."/>
        </authorList>
    </citation>
    <scope>NUCLEOTIDE SEQUENCE [LARGE SCALE GENOMIC DNA]</scope>
    <source>
        <strain evidence="5 8">NCIMB 10696</strain>
    </source>
</reference>
<dbReference type="GO" id="GO:0051536">
    <property type="term" value="F:iron-sulfur cluster binding"/>
    <property type="evidence" value="ECO:0007669"/>
    <property type="project" value="UniProtKB-KW"/>
</dbReference>
<dbReference type="GO" id="GO:0046872">
    <property type="term" value="F:metal ion binding"/>
    <property type="evidence" value="ECO:0007669"/>
    <property type="project" value="UniProtKB-KW"/>
</dbReference>
<evidence type="ECO:0000259" key="4">
    <source>
        <dbReference type="SMART" id="SM00729"/>
    </source>
</evidence>
<dbReference type="EMBL" id="SXCS01000002">
    <property type="protein sequence ID" value="NFR60952.1"/>
    <property type="molecule type" value="Genomic_DNA"/>
</dbReference>
<evidence type="ECO:0000256" key="1">
    <source>
        <dbReference type="ARBA" id="ARBA00022723"/>
    </source>
</evidence>
<accession>A0A7X5SWW0</accession>
<evidence type="ECO:0000313" key="10">
    <source>
        <dbReference type="Proteomes" id="UP000486601"/>
    </source>
</evidence>
<dbReference type="InterPro" id="IPR040086">
    <property type="entry name" value="MJ0683-like"/>
</dbReference>
<reference evidence="6 10" key="4">
    <citation type="submission" date="2019-04" db="EMBL/GenBank/DDBJ databases">
        <title>Genome sequencing of Clostridium botulinum Groups I-IV and Clostridium butyricum.</title>
        <authorList>
            <person name="Brunt J."/>
            <person name="Van Vliet A.H.M."/>
            <person name="Stringer S.C."/>
            <person name="Carter A.T."/>
            <person name="Peck M.W."/>
        </authorList>
    </citation>
    <scope>NUCLEOTIDE SEQUENCE [LARGE SCALE GENOMIC DNA]</scope>
    <source>
        <strain evidence="6 10">IFR 18/108</strain>
    </source>
</reference>
<dbReference type="InterPro" id="IPR006638">
    <property type="entry name" value="Elp3/MiaA/NifB-like_rSAM"/>
</dbReference>
<dbReference type="KEGG" id="cld:CLSPO_c13760"/>
<dbReference type="SUPFAM" id="SSF102114">
    <property type="entry name" value="Radical SAM enzymes"/>
    <property type="match status" value="1"/>
</dbReference>
<name>A0A7X5SWW0_CLOSG</name>